<dbReference type="InterPro" id="IPR036322">
    <property type="entry name" value="WD40_repeat_dom_sf"/>
</dbReference>
<dbReference type="SUPFAM" id="SSF50978">
    <property type="entry name" value="WD40 repeat-like"/>
    <property type="match status" value="1"/>
</dbReference>
<reference evidence="5" key="1">
    <citation type="journal article" date="2023" name="Genome Biol. Evol.">
        <title>First Whole Genome Sequence and Flow Cytometry Genome Size Data for the Lichen-Forming Fungus Ramalina farinacea (Ascomycota).</title>
        <authorList>
            <person name="Llewellyn T."/>
            <person name="Mian S."/>
            <person name="Hill R."/>
            <person name="Leitch I.J."/>
            <person name="Gaya E."/>
        </authorList>
    </citation>
    <scope>NUCLEOTIDE SEQUENCE</scope>
    <source>
        <strain evidence="5">LIQ254RAFAR</strain>
    </source>
</reference>
<dbReference type="Gene3D" id="2.130.10.10">
    <property type="entry name" value="YVTN repeat-like/Quinoprotein amine dehydrogenase"/>
    <property type="match status" value="2"/>
</dbReference>
<keyword evidence="6" id="KW-1185">Reference proteome</keyword>
<evidence type="ECO:0000313" key="6">
    <source>
        <dbReference type="Proteomes" id="UP001161017"/>
    </source>
</evidence>
<dbReference type="SMART" id="SM00320">
    <property type="entry name" value="WD40"/>
    <property type="match status" value="5"/>
</dbReference>
<dbReference type="EMBL" id="JAPUFD010000018">
    <property type="protein sequence ID" value="MDI1492267.1"/>
    <property type="molecule type" value="Genomic_DNA"/>
</dbReference>
<proteinExistence type="predicted"/>
<comment type="caution">
    <text evidence="5">The sequence shown here is derived from an EMBL/GenBank/DDBJ whole genome shotgun (WGS) entry which is preliminary data.</text>
</comment>
<dbReference type="Pfam" id="PF22939">
    <property type="entry name" value="WHD_GPIID"/>
    <property type="match status" value="1"/>
</dbReference>
<evidence type="ECO:0000256" key="2">
    <source>
        <dbReference type="SAM" id="MobiDB-lite"/>
    </source>
</evidence>
<evidence type="ECO:0000313" key="5">
    <source>
        <dbReference type="EMBL" id="MDI1492267.1"/>
    </source>
</evidence>
<dbReference type="InterPro" id="IPR001680">
    <property type="entry name" value="WD40_rpt"/>
</dbReference>
<evidence type="ECO:0008006" key="7">
    <source>
        <dbReference type="Google" id="ProtNLM"/>
    </source>
</evidence>
<dbReference type="InterPro" id="IPR054471">
    <property type="entry name" value="GPIID_WHD"/>
</dbReference>
<organism evidence="5 6">
    <name type="scientific">Ramalina farinacea</name>
    <dbReference type="NCBI Taxonomy" id="258253"/>
    <lineage>
        <taxon>Eukaryota</taxon>
        <taxon>Fungi</taxon>
        <taxon>Dikarya</taxon>
        <taxon>Ascomycota</taxon>
        <taxon>Pezizomycotina</taxon>
        <taxon>Lecanoromycetes</taxon>
        <taxon>OSLEUM clade</taxon>
        <taxon>Lecanoromycetidae</taxon>
        <taxon>Lecanorales</taxon>
        <taxon>Lecanorineae</taxon>
        <taxon>Ramalinaceae</taxon>
        <taxon>Ramalina</taxon>
    </lineage>
</organism>
<evidence type="ECO:0000259" key="3">
    <source>
        <dbReference type="Pfam" id="PF22939"/>
    </source>
</evidence>
<dbReference type="InterPro" id="IPR015943">
    <property type="entry name" value="WD40/YVTN_repeat-like_dom_sf"/>
</dbReference>
<name>A0AA43QTM6_9LECA</name>
<gene>
    <name evidence="5" type="ORF">OHK93_003479</name>
</gene>
<dbReference type="SUPFAM" id="SSF52540">
    <property type="entry name" value="P-loop containing nucleoside triphosphate hydrolases"/>
    <property type="match status" value="1"/>
</dbReference>
<dbReference type="PANTHER" id="PTHR10039">
    <property type="entry name" value="AMELOGENIN"/>
    <property type="match status" value="1"/>
</dbReference>
<dbReference type="SUPFAM" id="SSF82171">
    <property type="entry name" value="DPP6 N-terminal domain-like"/>
    <property type="match status" value="1"/>
</dbReference>
<feature type="domain" description="GPI inositol-deacylase winged helix" evidence="3">
    <location>
        <begin position="302"/>
        <end position="372"/>
    </location>
</feature>
<feature type="region of interest" description="Disordered" evidence="2">
    <location>
        <begin position="1088"/>
        <end position="1114"/>
    </location>
</feature>
<dbReference type="InterPro" id="IPR056884">
    <property type="entry name" value="NPHP3-like_N"/>
</dbReference>
<protein>
    <recommendedName>
        <fullName evidence="7">NACHT domain-containing protein</fullName>
    </recommendedName>
</protein>
<evidence type="ECO:0000259" key="4">
    <source>
        <dbReference type="Pfam" id="PF24883"/>
    </source>
</evidence>
<dbReference type="Pfam" id="PF00400">
    <property type="entry name" value="WD40"/>
    <property type="match status" value="1"/>
</dbReference>
<keyword evidence="1" id="KW-0677">Repeat</keyword>
<dbReference type="PANTHER" id="PTHR10039:SF16">
    <property type="entry name" value="GPI INOSITOL-DEACYLASE"/>
    <property type="match status" value="1"/>
</dbReference>
<dbReference type="InterPro" id="IPR027417">
    <property type="entry name" value="P-loop_NTPase"/>
</dbReference>
<evidence type="ECO:0000256" key="1">
    <source>
        <dbReference type="ARBA" id="ARBA00022737"/>
    </source>
</evidence>
<sequence>MENLKILLAVSEVSEDDLSFYSDRRMPETCSWILSNPIYHAWMESLLNSQTLWINGSAGSGKSMLTSFLIDHYRHQGLSCYYYFFRSGDRIQRCINTFLRTLAFQLAQNNLIYKQYLEELFEIGVRFEKSDAKSTWQRLFASASTRLATMIPIFIFIDGLDESDSPQTILNLLSSASTNIPLRLVVVSRPTSAIAANFDKFPRTMPVTRLSAESTKHDIPLFVEQELQSLHGDEPFRRQVIEQIINAASGNFLWVHLATQEVLDCQTQEEIEQVLQEIPTGMLPLYEQMEDAMVRNLRPADQRLSKALLTWVTCSQRPLLLEELSKAVEPDFPHIIDLNYTIGHICGHLLVIDRKSRVTLVHQTAREYLTKLSTGPFAIKSSKAHEDLFLRCMSCLCDQKLRSRLGHGNLPPLSSYAAWSWSFHLQSHAAGSERILTALSAFLQSPSALTWIQILAMQDQLRTLVHSSRSLSAFADRRRVLDASVAPNLRPIQTLEVLDLWAVDLVKIVGRFGQKLLDMPDTIFKFIPQFCPQESIIHRQFGRRSAFTVSFSGGSNTAWDDSLAKLFVGANAQALTIKCAGNCFAVLTTANKIIIWDSITCIKQQELSQQENILAMCISTSGKRIAAFAQGSVRIYETSSGKQLQLITHTNGSRSLAMAFSHDGSEILVGSDDGTIRTRSLDDPDARWHEVELRMSEHEATFAGATTSNPCSIAFSPDGSQVAVAFRGAPLSVWGLGDQRLVSRCRRSQADRRFASARPWTAANNVLWHPQSGEVIGIYQDATVFRWDPLEHSSHDLPLNNATAIALSPDGELLATSDANGAVRISRFPDFGPIWLLRCDYPVADLAFSPDNKRLYDIRGSFCNIWEPNSLVRLFDLEAPGSEARSESGITMMSATMSEAEADISEPIFALAAAPDGDYICVGNTEGAVRLLTRSGEVAVDMWQSSNFMPVEQITWSMDGCHIALCDIGGTVIVKRIERVGSSTAVGEMSVKLVFEATSNPDDGPLEQLLLNQQASLLLLSSAASAQVWSIESGSCISRWESKDANATNKWIQHPCQPDQLLRIGAEKAYQCGWQSLVERSVLSFNLPDPHEQPSAPRTDRIRKPSLPRSMSSEDTNAVVDKAILTHDGAHIMVEVTRFLEGRRSERQLMIFSKTEFDGNRSFVSPRPLPLPLLGKLQLPLDVLPKNTFVFLDNDNWLCSWHLGSTDGTTGIERHFFLPRGWLNAECLELCTMVASGDLIVPKDGEIAMITSDLAFQW</sequence>
<accession>A0AA43QTM6</accession>
<dbReference type="Proteomes" id="UP001161017">
    <property type="component" value="Unassembled WGS sequence"/>
</dbReference>
<feature type="domain" description="Nephrocystin 3-like N-terminal" evidence="4">
    <location>
        <begin position="28"/>
        <end position="189"/>
    </location>
</feature>
<dbReference type="AlphaFoldDB" id="A0AA43QTM6"/>
<dbReference type="Pfam" id="PF24883">
    <property type="entry name" value="NPHP3_N"/>
    <property type="match status" value="1"/>
</dbReference>
<dbReference type="Gene3D" id="3.40.50.300">
    <property type="entry name" value="P-loop containing nucleotide triphosphate hydrolases"/>
    <property type="match status" value="1"/>
</dbReference>